<sequence>MNVDCALPVLPPPPPLPPLPHGRRYIKRFGGRAGESLNPDIIADTLPDAEDTNNAYHPFASKLEWKLAEWAKTRGIGATAFTELLQIEGLADKLDLQYRSSRDLNHIVDGALPARPAFVRRTYQLGGETHELYLTLVFAPEKHYVRVSEEGGRITWSRRFSDMHTSRWWWQLQAKMESERPGATIIPIIISSDKTQLTLFRNRSAYPVYLTIGNILKETHQKPSRQAQLLLGYLPVSRLTQIKNAKSRQRALANLFHTCMKDILNPFEAAGVDGAIMTSGDGQRRRCHPIFATFVGDYPEQVLVTGTKYGHCPKGTVDPALLGSNVECELRDHARAVEALRTCAEQPDDPAAFIAACQEAGVKPIDAFWTNLPYADIYQSRYQGMVKHVIGWLKTVYGADAIDACLRHFSKGISHLSHVSGTKHPDICCILLGTVADLPAPRGHSPARIQRVIRGLLDYVHLAQYPEHSEESIQDLERTLAAFYANKQVFVDLGVHKHFNLPELHSLSHYAPSIQLFGTADNFNTSYSEHLHIDFAKSAYRSTNWKDKYPQMTLWLLRWEKIHMHRRYVEWRLRGCPPVEEVPRPTAPREPKLKRRIAHFPNVKGLSFQKAEDLYGAEDFERILCDFIAEQNHPDLPRNQVANIARAMRLPCKSVAAYHRLKFWHPDALKRDSNLAQELSDCIHARPGYHDTQKRTVPGRFDTTLVNEDGEGEHVGVAGYRIAQVRLIFSLSEKAKAAAFYGDAPAPSHMAYVEWFSRFPVHATENTNLYRVRCSRLGGERVASIIPIEEIRRSVHLIPKFGRQLNCAWTGASVLDGCQEFYVNPFSNKHAYMTIR</sequence>
<accession>A0ACB8QA14</accession>
<gene>
    <name evidence="1" type="ORF">K488DRAFT_80586</name>
</gene>
<protein>
    <submittedName>
        <fullName evidence="1">Uncharacterized protein</fullName>
    </submittedName>
</protein>
<proteinExistence type="predicted"/>
<evidence type="ECO:0000313" key="1">
    <source>
        <dbReference type="EMBL" id="KAI0028614.1"/>
    </source>
</evidence>
<dbReference type="EMBL" id="MU273737">
    <property type="protein sequence ID" value="KAI0028614.1"/>
    <property type="molecule type" value="Genomic_DNA"/>
</dbReference>
<dbReference type="Proteomes" id="UP000814128">
    <property type="component" value="Unassembled WGS sequence"/>
</dbReference>
<reference evidence="1" key="1">
    <citation type="submission" date="2021-02" db="EMBL/GenBank/DDBJ databases">
        <authorList>
            <consortium name="DOE Joint Genome Institute"/>
            <person name="Ahrendt S."/>
            <person name="Looney B.P."/>
            <person name="Miyauchi S."/>
            <person name="Morin E."/>
            <person name="Drula E."/>
            <person name="Courty P.E."/>
            <person name="Chicoki N."/>
            <person name="Fauchery L."/>
            <person name="Kohler A."/>
            <person name="Kuo A."/>
            <person name="Labutti K."/>
            <person name="Pangilinan J."/>
            <person name="Lipzen A."/>
            <person name="Riley R."/>
            <person name="Andreopoulos W."/>
            <person name="He G."/>
            <person name="Johnson J."/>
            <person name="Barry K.W."/>
            <person name="Grigoriev I.V."/>
            <person name="Nagy L."/>
            <person name="Hibbett D."/>
            <person name="Henrissat B."/>
            <person name="Matheny P.B."/>
            <person name="Labbe J."/>
            <person name="Martin F."/>
        </authorList>
    </citation>
    <scope>NUCLEOTIDE SEQUENCE</scope>
    <source>
        <strain evidence="1">EC-137</strain>
    </source>
</reference>
<organism evidence="1 2">
    <name type="scientific">Vararia minispora EC-137</name>
    <dbReference type="NCBI Taxonomy" id="1314806"/>
    <lineage>
        <taxon>Eukaryota</taxon>
        <taxon>Fungi</taxon>
        <taxon>Dikarya</taxon>
        <taxon>Basidiomycota</taxon>
        <taxon>Agaricomycotina</taxon>
        <taxon>Agaricomycetes</taxon>
        <taxon>Russulales</taxon>
        <taxon>Lachnocladiaceae</taxon>
        <taxon>Vararia</taxon>
    </lineage>
</organism>
<name>A0ACB8QA14_9AGAM</name>
<comment type="caution">
    <text evidence="1">The sequence shown here is derived from an EMBL/GenBank/DDBJ whole genome shotgun (WGS) entry which is preliminary data.</text>
</comment>
<reference evidence="1" key="2">
    <citation type="journal article" date="2022" name="New Phytol.">
        <title>Evolutionary transition to the ectomycorrhizal habit in the genomes of a hyperdiverse lineage of mushroom-forming fungi.</title>
        <authorList>
            <person name="Looney B."/>
            <person name="Miyauchi S."/>
            <person name="Morin E."/>
            <person name="Drula E."/>
            <person name="Courty P.E."/>
            <person name="Kohler A."/>
            <person name="Kuo A."/>
            <person name="LaButti K."/>
            <person name="Pangilinan J."/>
            <person name="Lipzen A."/>
            <person name="Riley R."/>
            <person name="Andreopoulos W."/>
            <person name="He G."/>
            <person name="Johnson J."/>
            <person name="Nolan M."/>
            <person name="Tritt A."/>
            <person name="Barry K.W."/>
            <person name="Grigoriev I.V."/>
            <person name="Nagy L.G."/>
            <person name="Hibbett D."/>
            <person name="Henrissat B."/>
            <person name="Matheny P.B."/>
            <person name="Labbe J."/>
            <person name="Martin F.M."/>
        </authorList>
    </citation>
    <scope>NUCLEOTIDE SEQUENCE</scope>
    <source>
        <strain evidence="1">EC-137</strain>
    </source>
</reference>
<keyword evidence="2" id="KW-1185">Reference proteome</keyword>
<evidence type="ECO:0000313" key="2">
    <source>
        <dbReference type="Proteomes" id="UP000814128"/>
    </source>
</evidence>